<name>A0A318YWT7_ASPNB</name>
<dbReference type="GeneID" id="37130662"/>
<dbReference type="RefSeq" id="XP_025483905.1">
    <property type="nucleotide sequence ID" value="XM_025628206.1"/>
</dbReference>
<keyword evidence="1" id="KW-0732">Signal</keyword>
<keyword evidence="3" id="KW-1185">Reference proteome</keyword>
<evidence type="ECO:0000313" key="3">
    <source>
        <dbReference type="Proteomes" id="UP000247647"/>
    </source>
</evidence>
<accession>A0A318YWT7</accession>
<dbReference type="Gene3D" id="3.40.390.10">
    <property type="entry name" value="Collagenase (Catalytic Domain)"/>
    <property type="match status" value="1"/>
</dbReference>
<gene>
    <name evidence="2" type="ORF">BO87DRAFT_446338</name>
</gene>
<dbReference type="SUPFAM" id="SSF55486">
    <property type="entry name" value="Metalloproteases ('zincins'), catalytic domain"/>
    <property type="match status" value="1"/>
</dbReference>
<organism evidence="2 3">
    <name type="scientific">Aspergillus neoniger (strain CBS 115656)</name>
    <dbReference type="NCBI Taxonomy" id="1448310"/>
    <lineage>
        <taxon>Eukaryota</taxon>
        <taxon>Fungi</taxon>
        <taxon>Dikarya</taxon>
        <taxon>Ascomycota</taxon>
        <taxon>Pezizomycotina</taxon>
        <taxon>Eurotiomycetes</taxon>
        <taxon>Eurotiomycetidae</taxon>
        <taxon>Eurotiales</taxon>
        <taxon>Aspergillaceae</taxon>
        <taxon>Aspergillus</taxon>
        <taxon>Aspergillus subgen. Circumdati</taxon>
    </lineage>
</organism>
<feature type="signal peptide" evidence="1">
    <location>
        <begin position="1"/>
        <end position="26"/>
    </location>
</feature>
<sequence length="337" mass="38519">MILLRIWANLLPFLLLQLPISPTVNAGHPEWEHARFMLPEWVSVKSVEPWSRLWPDKTVKLCYESEATWRKYHNYYRNAMRLWYASGLSEDFKVREVGRDGCQNTPHEQLLVMDTPEMLATFVGFPSMSYLNPNNGPPPTAPAMYVSLLPSDTEEYRVGSIAHELAHSFGLHHEHQNPYYWHRGRELFVFDCEALSDYTSFTEGLSEAEIWEPDGVCTSYKEADHLGATPTNYLPLPFDEVLTPKGMWVGKDDVDWNSIMLYGSTTGGKRDENGEKEAVLMTSDFQLWPEPQTPTPDDVTGLSLLYTTVYGIPVRTLFNDPRSPSFSTFRQYAGCST</sequence>
<feature type="chain" id="PRO_5016257218" evidence="1">
    <location>
        <begin position="27"/>
        <end position="337"/>
    </location>
</feature>
<dbReference type="Proteomes" id="UP000247647">
    <property type="component" value="Unassembled WGS sequence"/>
</dbReference>
<dbReference type="EMBL" id="KZ821448">
    <property type="protein sequence ID" value="PYH38427.1"/>
    <property type="molecule type" value="Genomic_DNA"/>
</dbReference>
<dbReference type="InterPro" id="IPR024079">
    <property type="entry name" value="MetalloPept_cat_dom_sf"/>
</dbReference>
<dbReference type="OrthoDB" id="291007at2759"/>
<protein>
    <submittedName>
        <fullName evidence="2">Uncharacterized protein</fullName>
    </submittedName>
</protein>
<proteinExistence type="predicted"/>
<dbReference type="AlphaFoldDB" id="A0A318YWT7"/>
<reference evidence="2" key="1">
    <citation type="submission" date="2016-12" db="EMBL/GenBank/DDBJ databases">
        <title>The genomes of Aspergillus section Nigri reveals drivers in fungal speciation.</title>
        <authorList>
            <consortium name="DOE Joint Genome Institute"/>
            <person name="Vesth T.C."/>
            <person name="Nybo J."/>
            <person name="Theobald S."/>
            <person name="Brandl J."/>
            <person name="Frisvad J.C."/>
            <person name="Nielsen K.F."/>
            <person name="Lyhne E.K."/>
            <person name="Kogle M.E."/>
            <person name="Kuo A."/>
            <person name="Riley R."/>
            <person name="Clum A."/>
            <person name="Nolan M."/>
            <person name="Lipzen A."/>
            <person name="Salamov A."/>
            <person name="Henrissat B."/>
            <person name="Wiebenga A."/>
            <person name="De Vries R.P."/>
            <person name="Grigoriev I.V."/>
            <person name="Mortensen U.H."/>
            <person name="Andersen M.R."/>
            <person name="Baker S.E."/>
        </authorList>
    </citation>
    <scope>NUCLEOTIDE SEQUENCE [LARGE SCALE GENOMIC DNA]</scope>
    <source>
        <strain evidence="2">CBS 115656</strain>
    </source>
</reference>
<evidence type="ECO:0000313" key="2">
    <source>
        <dbReference type="EMBL" id="PYH38427.1"/>
    </source>
</evidence>
<evidence type="ECO:0000256" key="1">
    <source>
        <dbReference type="SAM" id="SignalP"/>
    </source>
</evidence>
<dbReference type="GO" id="GO:0008237">
    <property type="term" value="F:metallopeptidase activity"/>
    <property type="evidence" value="ECO:0007669"/>
    <property type="project" value="InterPro"/>
</dbReference>